<dbReference type="GeneID" id="70189740"/>
<name>A0A9P8Y871_9PEZI</name>
<dbReference type="CDD" id="cd17502">
    <property type="entry name" value="MFS_Azr1_MDR_like"/>
    <property type="match status" value="1"/>
</dbReference>
<evidence type="ECO:0000256" key="1">
    <source>
        <dbReference type="ARBA" id="ARBA00004141"/>
    </source>
</evidence>
<feature type="transmembrane region" description="Helical" evidence="7">
    <location>
        <begin position="183"/>
        <end position="203"/>
    </location>
</feature>
<dbReference type="SUPFAM" id="SSF103473">
    <property type="entry name" value="MFS general substrate transporter"/>
    <property type="match status" value="1"/>
</dbReference>
<keyword evidence="3 7" id="KW-0812">Transmembrane</keyword>
<dbReference type="Proteomes" id="UP000756346">
    <property type="component" value="Unassembled WGS sequence"/>
</dbReference>
<sequence length="568" mass="60152">MSELGQPPAGTESTPWSRYPTGLRLAALLASIFCTIFLVALDRLIIGTAVPAITDEFHSLQDVGWYGSAYQLTTCSFQLLFGKLYKYYSIKATFLSCVLLFEIGSAICGAAPNSVALIIGRAVQGVGAAGIFSGAVVLLVYAVPLHQRPKYQGLFGAIFGIASILGPLVGGAFTSNVSWRWCFYINLPFGAVVMVLVGFILDVPRSKEGDDLTTSQKLAQLDPIGTLALIPGIICLLLALQWGGVTYAWNNGRIIALLTLGVALFLAFVAVQILRPETATLSPRLFTQRSMVAGVWATTCVGAGMLIYIYYIPIWFQAIKGDSAVDSGIHLLPLTLAMVVGSISNGLLVSRLGYYTPFMLAGVCIMSIGSGLFLTFDASTPAPKWIGYQILYGFGLGWTFQAPNLAAQTVLPTKDVSMGISLMFFTQLLSGAIFISVGQNVLTNELLKRLEGVMGVTPELIENTGATSLSSALPEGVRGVVLDAYNLSLRQVFIVGAACTCLTIFAALAMEWRSVKEKKNKQDAARAASASASDEEKDKAGAGSDTEGTAVGAGTSAGTAQAFGKEEV</sequence>
<dbReference type="PROSITE" id="PS50850">
    <property type="entry name" value="MFS"/>
    <property type="match status" value="1"/>
</dbReference>
<feature type="transmembrane region" description="Helical" evidence="7">
    <location>
        <begin position="254"/>
        <end position="274"/>
    </location>
</feature>
<dbReference type="InterPro" id="IPR020846">
    <property type="entry name" value="MFS_dom"/>
</dbReference>
<feature type="transmembrane region" description="Helical" evidence="7">
    <location>
        <begin position="118"/>
        <end position="142"/>
    </location>
</feature>
<keyword evidence="2" id="KW-0813">Transport</keyword>
<feature type="transmembrane region" description="Helical" evidence="7">
    <location>
        <begin position="355"/>
        <end position="374"/>
    </location>
</feature>
<dbReference type="PANTHER" id="PTHR23501">
    <property type="entry name" value="MAJOR FACILITATOR SUPERFAMILY"/>
    <property type="match status" value="1"/>
</dbReference>
<organism evidence="9 10">
    <name type="scientific">Microdochium trichocladiopsis</name>
    <dbReference type="NCBI Taxonomy" id="1682393"/>
    <lineage>
        <taxon>Eukaryota</taxon>
        <taxon>Fungi</taxon>
        <taxon>Dikarya</taxon>
        <taxon>Ascomycota</taxon>
        <taxon>Pezizomycotina</taxon>
        <taxon>Sordariomycetes</taxon>
        <taxon>Xylariomycetidae</taxon>
        <taxon>Xylariales</taxon>
        <taxon>Microdochiaceae</taxon>
        <taxon>Microdochium</taxon>
    </lineage>
</organism>
<feature type="transmembrane region" description="Helical" evidence="7">
    <location>
        <begin position="386"/>
        <end position="406"/>
    </location>
</feature>
<feature type="transmembrane region" description="Helical" evidence="7">
    <location>
        <begin position="492"/>
        <end position="512"/>
    </location>
</feature>
<evidence type="ECO:0000313" key="9">
    <source>
        <dbReference type="EMBL" id="KAH7032778.1"/>
    </source>
</evidence>
<evidence type="ECO:0000259" key="8">
    <source>
        <dbReference type="PROSITE" id="PS50850"/>
    </source>
</evidence>
<feature type="transmembrane region" description="Helical" evidence="7">
    <location>
        <begin position="154"/>
        <end position="177"/>
    </location>
</feature>
<feature type="transmembrane region" description="Helical" evidence="7">
    <location>
        <begin position="224"/>
        <end position="242"/>
    </location>
</feature>
<dbReference type="GO" id="GO:0005886">
    <property type="term" value="C:plasma membrane"/>
    <property type="evidence" value="ECO:0007669"/>
    <property type="project" value="TreeGrafter"/>
</dbReference>
<dbReference type="PANTHER" id="PTHR23501:SF153">
    <property type="entry name" value="AFLATOXIN EFFLUX PUMP, PUTATIVE-RELATED"/>
    <property type="match status" value="1"/>
</dbReference>
<dbReference type="InterPro" id="IPR036259">
    <property type="entry name" value="MFS_trans_sf"/>
</dbReference>
<evidence type="ECO:0000256" key="4">
    <source>
        <dbReference type="ARBA" id="ARBA00022989"/>
    </source>
</evidence>
<dbReference type="OrthoDB" id="10021397at2759"/>
<gene>
    <name evidence="9" type="ORF">B0I36DRAFT_373396</name>
</gene>
<feature type="transmembrane region" description="Helical" evidence="7">
    <location>
        <begin position="92"/>
        <end position="112"/>
    </location>
</feature>
<dbReference type="FunFam" id="1.20.1250.20:FF:000196">
    <property type="entry name" value="MFS toxin efflux pump (AflT)"/>
    <property type="match status" value="1"/>
</dbReference>
<evidence type="ECO:0000256" key="3">
    <source>
        <dbReference type="ARBA" id="ARBA00022692"/>
    </source>
</evidence>
<reference evidence="9" key="1">
    <citation type="journal article" date="2021" name="Nat. Commun.">
        <title>Genetic determinants of endophytism in the Arabidopsis root mycobiome.</title>
        <authorList>
            <person name="Mesny F."/>
            <person name="Miyauchi S."/>
            <person name="Thiergart T."/>
            <person name="Pickel B."/>
            <person name="Atanasova L."/>
            <person name="Karlsson M."/>
            <person name="Huettel B."/>
            <person name="Barry K.W."/>
            <person name="Haridas S."/>
            <person name="Chen C."/>
            <person name="Bauer D."/>
            <person name="Andreopoulos W."/>
            <person name="Pangilinan J."/>
            <person name="LaButti K."/>
            <person name="Riley R."/>
            <person name="Lipzen A."/>
            <person name="Clum A."/>
            <person name="Drula E."/>
            <person name="Henrissat B."/>
            <person name="Kohler A."/>
            <person name="Grigoriev I.V."/>
            <person name="Martin F.M."/>
            <person name="Hacquard S."/>
        </authorList>
    </citation>
    <scope>NUCLEOTIDE SEQUENCE</scope>
    <source>
        <strain evidence="9">MPI-CAGE-CH-0230</strain>
    </source>
</reference>
<feature type="region of interest" description="Disordered" evidence="6">
    <location>
        <begin position="523"/>
        <end position="568"/>
    </location>
</feature>
<keyword evidence="5 7" id="KW-0472">Membrane</keyword>
<protein>
    <submittedName>
        <fullName evidence="9">Major facilitator superfamily domain-containing protein</fullName>
    </submittedName>
</protein>
<feature type="transmembrane region" description="Helical" evidence="7">
    <location>
        <begin position="295"/>
        <end position="316"/>
    </location>
</feature>
<dbReference type="AlphaFoldDB" id="A0A9P8Y871"/>
<comment type="subcellular location">
    <subcellularLocation>
        <location evidence="1">Membrane</location>
        <topology evidence="1">Multi-pass membrane protein</topology>
    </subcellularLocation>
</comment>
<feature type="domain" description="Major facilitator superfamily (MFS) profile" evidence="8">
    <location>
        <begin position="28"/>
        <end position="515"/>
    </location>
</feature>
<dbReference type="RefSeq" id="XP_046013610.1">
    <property type="nucleotide sequence ID" value="XM_046160194.1"/>
</dbReference>
<dbReference type="InterPro" id="IPR011701">
    <property type="entry name" value="MFS"/>
</dbReference>
<proteinExistence type="predicted"/>
<evidence type="ECO:0000256" key="5">
    <source>
        <dbReference type="ARBA" id="ARBA00023136"/>
    </source>
</evidence>
<evidence type="ECO:0000256" key="7">
    <source>
        <dbReference type="SAM" id="Phobius"/>
    </source>
</evidence>
<feature type="transmembrane region" description="Helical" evidence="7">
    <location>
        <begin position="418"/>
        <end position="437"/>
    </location>
</feature>
<dbReference type="Gene3D" id="1.20.1250.20">
    <property type="entry name" value="MFS general substrate transporter like domains"/>
    <property type="match status" value="2"/>
</dbReference>
<evidence type="ECO:0000256" key="2">
    <source>
        <dbReference type="ARBA" id="ARBA00022448"/>
    </source>
</evidence>
<dbReference type="EMBL" id="JAGTJQ010000004">
    <property type="protein sequence ID" value="KAH7032778.1"/>
    <property type="molecule type" value="Genomic_DNA"/>
</dbReference>
<keyword evidence="4 7" id="KW-1133">Transmembrane helix</keyword>
<keyword evidence="10" id="KW-1185">Reference proteome</keyword>
<feature type="transmembrane region" description="Helical" evidence="7">
    <location>
        <begin position="328"/>
        <end position="348"/>
    </location>
</feature>
<feature type="transmembrane region" description="Helical" evidence="7">
    <location>
        <begin position="22"/>
        <end position="41"/>
    </location>
</feature>
<dbReference type="GO" id="GO:0022857">
    <property type="term" value="F:transmembrane transporter activity"/>
    <property type="evidence" value="ECO:0007669"/>
    <property type="project" value="InterPro"/>
</dbReference>
<evidence type="ECO:0000256" key="6">
    <source>
        <dbReference type="SAM" id="MobiDB-lite"/>
    </source>
</evidence>
<feature type="compositionally biased region" description="Low complexity" evidence="6">
    <location>
        <begin position="546"/>
        <end position="568"/>
    </location>
</feature>
<evidence type="ECO:0000313" key="10">
    <source>
        <dbReference type="Proteomes" id="UP000756346"/>
    </source>
</evidence>
<dbReference type="FunFam" id="1.20.1720.10:FF:000012">
    <property type="entry name" value="MFS toxin efflux pump (AflT)"/>
    <property type="match status" value="1"/>
</dbReference>
<accession>A0A9P8Y871</accession>
<comment type="caution">
    <text evidence="9">The sequence shown here is derived from an EMBL/GenBank/DDBJ whole genome shotgun (WGS) entry which is preliminary data.</text>
</comment>
<dbReference type="Pfam" id="PF07690">
    <property type="entry name" value="MFS_1"/>
    <property type="match status" value="1"/>
</dbReference>